<name>F9F8G3_FUSOF</name>
<accession>F9F8G3</accession>
<sequence length="229" mass="25704">MRIVPDSISMNLDTERSAGDTYPRAGKCGASARGHRRRQQLARPSSKADSRFAFALRSVTSSERITSKQFNPRPETGPPSDLDKRIYTREMDPDDHLGSAPSPAFAVVCTSPLAIIASSDIPDDVDDDYVNSEIVGLYGPHLKVRNAPTDPCPGRRTVYLPHFSVRQYLLRYDRTIACKFLTSSSKTPCLSRFAFSMSACAKFEKMFPMIFQLLACRFEAMRQRHDINM</sequence>
<reference evidence="2" key="1">
    <citation type="journal article" date="2012" name="Mol. Plant Microbe Interact.">
        <title>A highly conserved effector in Fusarium oxysporum is required for full virulence on Arabidopsis.</title>
        <authorList>
            <person name="Thatcher L.F."/>
            <person name="Gardiner D.M."/>
            <person name="Kazan K."/>
            <person name="Manners J."/>
        </authorList>
    </citation>
    <scope>NUCLEOTIDE SEQUENCE [LARGE SCALE GENOMIC DNA]</scope>
    <source>
        <strain evidence="2">Fo5176</strain>
    </source>
</reference>
<dbReference type="EMBL" id="AFQF01000846">
    <property type="protein sequence ID" value="EGU86798.1"/>
    <property type="molecule type" value="Genomic_DNA"/>
</dbReference>
<gene>
    <name evidence="2" type="ORF">FOXB_02688</name>
</gene>
<feature type="region of interest" description="Disordered" evidence="1">
    <location>
        <begin position="1"/>
        <end position="49"/>
    </location>
</feature>
<dbReference type="STRING" id="660025.F9F8G3"/>
<feature type="region of interest" description="Disordered" evidence="1">
    <location>
        <begin position="63"/>
        <end position="85"/>
    </location>
</feature>
<evidence type="ECO:0000256" key="1">
    <source>
        <dbReference type="SAM" id="MobiDB-lite"/>
    </source>
</evidence>
<proteinExistence type="predicted"/>
<protein>
    <submittedName>
        <fullName evidence="2">Uncharacterized protein</fullName>
    </submittedName>
</protein>
<dbReference type="AlphaFoldDB" id="F9F8G3"/>
<evidence type="ECO:0000313" key="2">
    <source>
        <dbReference type="EMBL" id="EGU86798.1"/>
    </source>
</evidence>
<comment type="caution">
    <text evidence="2">The sequence shown here is derived from an EMBL/GenBank/DDBJ whole genome shotgun (WGS) entry which is preliminary data.</text>
</comment>
<organism evidence="2">
    <name type="scientific">Fusarium oxysporum (strain Fo5176)</name>
    <name type="common">Fusarium vascular wilt</name>
    <dbReference type="NCBI Taxonomy" id="660025"/>
    <lineage>
        <taxon>Eukaryota</taxon>
        <taxon>Fungi</taxon>
        <taxon>Dikarya</taxon>
        <taxon>Ascomycota</taxon>
        <taxon>Pezizomycotina</taxon>
        <taxon>Sordariomycetes</taxon>
        <taxon>Hypocreomycetidae</taxon>
        <taxon>Hypocreales</taxon>
        <taxon>Nectriaceae</taxon>
        <taxon>Fusarium</taxon>
        <taxon>Fusarium oxysporum species complex</taxon>
    </lineage>
</organism>